<dbReference type="EMBL" id="JACSPP010000001">
    <property type="protein sequence ID" value="MBD8038914.1"/>
    <property type="molecule type" value="Genomic_DNA"/>
</dbReference>
<feature type="transmembrane region" description="Helical" evidence="1">
    <location>
        <begin position="114"/>
        <end position="132"/>
    </location>
</feature>
<keyword evidence="1" id="KW-0472">Membrane</keyword>
<proteinExistence type="predicted"/>
<feature type="transmembrane region" description="Helical" evidence="1">
    <location>
        <begin position="7"/>
        <end position="33"/>
    </location>
</feature>
<sequence length="143" mass="16441">MKSHDMAYVACFLIGFVMLALGIGGFISLGMIVKDWNPARGVVERIESERVYKYRKMRWEHRVDVCYETVEFGEMYTSKEVYLTFGIREGGEIALLYNPEYVREVRFPVHEGCLHGFFSAVGLGIAWIGFVLRKEKRKGTKAS</sequence>
<evidence type="ECO:0008006" key="4">
    <source>
        <dbReference type="Google" id="ProtNLM"/>
    </source>
</evidence>
<protein>
    <recommendedName>
        <fullName evidence="4">DUF3592 domain-containing protein</fullName>
    </recommendedName>
</protein>
<reference evidence="2 3" key="1">
    <citation type="submission" date="2020-08" db="EMBL/GenBank/DDBJ databases">
        <title>A Genomic Blueprint of the Chicken Gut Microbiome.</title>
        <authorList>
            <person name="Gilroy R."/>
            <person name="Ravi A."/>
            <person name="Getino M."/>
            <person name="Pursley I."/>
            <person name="Horton D.L."/>
            <person name="Alikhan N.-F."/>
            <person name="Baker D."/>
            <person name="Gharbi K."/>
            <person name="Hall N."/>
            <person name="Watson M."/>
            <person name="Adriaenssens E.M."/>
            <person name="Foster-Nyarko E."/>
            <person name="Jarju S."/>
            <person name="Secka A."/>
            <person name="Antonio M."/>
            <person name="Oren A."/>
            <person name="Chaudhuri R."/>
            <person name="La Ragione R.M."/>
            <person name="Hildebrand F."/>
            <person name="Pallen M.J."/>
        </authorList>
    </citation>
    <scope>NUCLEOTIDE SEQUENCE [LARGE SCALE GENOMIC DNA]</scope>
    <source>
        <strain evidence="2 3">Sa1CVN1</strain>
    </source>
</reference>
<evidence type="ECO:0000313" key="2">
    <source>
        <dbReference type="EMBL" id="MBD8038914.1"/>
    </source>
</evidence>
<keyword evidence="3" id="KW-1185">Reference proteome</keyword>
<keyword evidence="1" id="KW-0812">Transmembrane</keyword>
<comment type="caution">
    <text evidence="2">The sequence shown here is derived from an EMBL/GenBank/DDBJ whole genome shotgun (WGS) entry which is preliminary data.</text>
</comment>
<keyword evidence="1" id="KW-1133">Transmembrane helix</keyword>
<organism evidence="2 3">
    <name type="scientific">Phocaeicola intestinalis</name>
    <dbReference type="NCBI Taxonomy" id="2762212"/>
    <lineage>
        <taxon>Bacteria</taxon>
        <taxon>Pseudomonadati</taxon>
        <taxon>Bacteroidota</taxon>
        <taxon>Bacteroidia</taxon>
        <taxon>Bacteroidales</taxon>
        <taxon>Bacteroidaceae</taxon>
        <taxon>Phocaeicola</taxon>
    </lineage>
</organism>
<accession>A0ABR8Y3Z0</accession>
<evidence type="ECO:0000256" key="1">
    <source>
        <dbReference type="SAM" id="Phobius"/>
    </source>
</evidence>
<dbReference type="RefSeq" id="WP_191762695.1">
    <property type="nucleotide sequence ID" value="NZ_JACSPP010000001.1"/>
</dbReference>
<dbReference type="Proteomes" id="UP000620874">
    <property type="component" value="Unassembled WGS sequence"/>
</dbReference>
<gene>
    <name evidence="2" type="ORF">H9625_00345</name>
</gene>
<name>A0ABR8Y3Z0_9BACT</name>
<evidence type="ECO:0000313" key="3">
    <source>
        <dbReference type="Proteomes" id="UP000620874"/>
    </source>
</evidence>